<organism evidence="3 4">
    <name type="scientific">Oreochromis aureus</name>
    <name type="common">Israeli tilapia</name>
    <name type="synonym">Chromis aureus</name>
    <dbReference type="NCBI Taxonomy" id="47969"/>
    <lineage>
        <taxon>Eukaryota</taxon>
        <taxon>Metazoa</taxon>
        <taxon>Chordata</taxon>
        <taxon>Craniata</taxon>
        <taxon>Vertebrata</taxon>
        <taxon>Euteleostomi</taxon>
        <taxon>Actinopterygii</taxon>
        <taxon>Neopterygii</taxon>
        <taxon>Teleostei</taxon>
        <taxon>Neoteleostei</taxon>
        <taxon>Acanthomorphata</taxon>
        <taxon>Ovalentaria</taxon>
        <taxon>Cichlomorphae</taxon>
        <taxon>Cichliformes</taxon>
        <taxon>Cichlidae</taxon>
        <taxon>African cichlids</taxon>
        <taxon>Pseudocrenilabrinae</taxon>
        <taxon>Oreochromini</taxon>
        <taxon>Oreochromis</taxon>
    </lineage>
</organism>
<evidence type="ECO:0000256" key="1">
    <source>
        <dbReference type="SAM" id="Phobius"/>
    </source>
</evidence>
<gene>
    <name evidence="3" type="primary">GPNMB</name>
</gene>
<sequence length="396" mass="45797">MTVAQQFFIFFCATTMTFNCKADYQLPEPTDVTYRWDDQFQVNVSWSWKKPDNLPENCTVKYEVFRYGLPQSVEPRFRSLINNFTVKYFTEDKRSDHWNISIQAVLDPVCGHWKESRPVIKTIKTSKPRTDLVTDFRCSFESNRTKCFWKPVSESVKLNISYRTSEKNDKIRACDGSTSHEKDVCYLNVNNLQFDIYVLVETKTGRNTFKPKIVTPLPKMNIAEDKGKLSLTWEDPRPAVGKCRLKYSVYVTECNSSNVKTLHTKEPPLNIPYNKNCQYKFRYRVQTDEYCISVSSDLSEVITHGENRSPDEMLTVIAIVIPIILSACVILSCYCFQRNREIFCPRIPDPSTIFKEMMMTGNKDSKPISGNLYTPVPEPTENITLVSGNMVPQENP</sequence>
<protein>
    <recommendedName>
        <fullName evidence="5">Type I cytokine receptor cytokine-binding domain-containing protein</fullName>
    </recommendedName>
</protein>
<keyword evidence="1" id="KW-0812">Transmembrane</keyword>
<accession>A0A668U2V9</accession>
<dbReference type="Ensembl" id="ENSOABT00000035093.2">
    <property type="protein sequence ID" value="ENSOABP00000034144.2"/>
    <property type="gene ID" value="ENSOABG00000015707.2"/>
</dbReference>
<keyword evidence="1" id="KW-0472">Membrane</keyword>
<evidence type="ECO:0000256" key="2">
    <source>
        <dbReference type="SAM" id="SignalP"/>
    </source>
</evidence>
<evidence type="ECO:0000313" key="4">
    <source>
        <dbReference type="Proteomes" id="UP000472276"/>
    </source>
</evidence>
<dbReference type="SUPFAM" id="SSF49265">
    <property type="entry name" value="Fibronectin type III"/>
    <property type="match status" value="1"/>
</dbReference>
<proteinExistence type="predicted"/>
<dbReference type="OMA" id="YCFKKHE"/>
<keyword evidence="4" id="KW-1185">Reference proteome</keyword>
<dbReference type="AlphaFoldDB" id="A0A668U2V9"/>
<name>A0A668U2V9_OREAU</name>
<feature type="signal peptide" evidence="2">
    <location>
        <begin position="1"/>
        <end position="22"/>
    </location>
</feature>
<dbReference type="Proteomes" id="UP000472276">
    <property type="component" value="Unassembled WGS sequence"/>
</dbReference>
<evidence type="ECO:0000313" key="3">
    <source>
        <dbReference type="Ensembl" id="ENSOABP00000034144.2"/>
    </source>
</evidence>
<feature type="chain" id="PRO_5044265256" description="Type I cytokine receptor cytokine-binding domain-containing protein" evidence="2">
    <location>
        <begin position="23"/>
        <end position="396"/>
    </location>
</feature>
<feature type="transmembrane region" description="Helical" evidence="1">
    <location>
        <begin position="313"/>
        <end position="336"/>
    </location>
</feature>
<reference evidence="3" key="1">
    <citation type="submission" date="2025-08" db="UniProtKB">
        <authorList>
            <consortium name="Ensembl"/>
        </authorList>
    </citation>
    <scope>IDENTIFICATION</scope>
</reference>
<dbReference type="InterPro" id="IPR036116">
    <property type="entry name" value="FN3_sf"/>
</dbReference>
<reference evidence="3" key="2">
    <citation type="submission" date="2025-09" db="UniProtKB">
        <authorList>
            <consortium name="Ensembl"/>
        </authorList>
    </citation>
    <scope>IDENTIFICATION</scope>
</reference>
<evidence type="ECO:0008006" key="5">
    <source>
        <dbReference type="Google" id="ProtNLM"/>
    </source>
</evidence>
<keyword evidence="2" id="KW-0732">Signal</keyword>
<keyword evidence="1" id="KW-1133">Transmembrane helix</keyword>